<organism evidence="2 3">
    <name type="scientific">Exophiala xenobiotica</name>
    <dbReference type="NCBI Taxonomy" id="348802"/>
    <lineage>
        <taxon>Eukaryota</taxon>
        <taxon>Fungi</taxon>
        <taxon>Dikarya</taxon>
        <taxon>Ascomycota</taxon>
        <taxon>Pezizomycotina</taxon>
        <taxon>Eurotiomycetes</taxon>
        <taxon>Chaetothyriomycetidae</taxon>
        <taxon>Chaetothyriales</taxon>
        <taxon>Herpotrichiellaceae</taxon>
        <taxon>Exophiala</taxon>
    </lineage>
</organism>
<evidence type="ECO:0000256" key="1">
    <source>
        <dbReference type="SAM" id="MobiDB-lite"/>
    </source>
</evidence>
<dbReference type="HOGENOM" id="CLU_2277518_0_0_1"/>
<dbReference type="AlphaFoldDB" id="A0A0D2FF79"/>
<evidence type="ECO:0000313" key="2">
    <source>
        <dbReference type="EMBL" id="KIW58779.1"/>
    </source>
</evidence>
<dbReference type="EMBL" id="KN847318">
    <property type="protein sequence ID" value="KIW58779.1"/>
    <property type="molecule type" value="Genomic_DNA"/>
</dbReference>
<accession>A0A0D2FF79</accession>
<reference evidence="2 3" key="1">
    <citation type="submission" date="2015-01" db="EMBL/GenBank/DDBJ databases">
        <title>The Genome Sequence of Exophiala xenobiotica CBS118157.</title>
        <authorList>
            <consortium name="The Broad Institute Genomics Platform"/>
            <person name="Cuomo C."/>
            <person name="de Hoog S."/>
            <person name="Gorbushina A."/>
            <person name="Stielow B."/>
            <person name="Teixiera M."/>
            <person name="Abouelleil A."/>
            <person name="Chapman S.B."/>
            <person name="Priest M."/>
            <person name="Young S.K."/>
            <person name="Wortman J."/>
            <person name="Nusbaum C."/>
            <person name="Birren B."/>
        </authorList>
    </citation>
    <scope>NUCLEOTIDE SEQUENCE [LARGE SCALE GENOMIC DNA]</scope>
    <source>
        <strain evidence="2 3">CBS 118157</strain>
    </source>
</reference>
<dbReference type="Proteomes" id="UP000054342">
    <property type="component" value="Unassembled WGS sequence"/>
</dbReference>
<name>A0A0D2FF79_9EURO</name>
<feature type="region of interest" description="Disordered" evidence="1">
    <location>
        <begin position="48"/>
        <end position="102"/>
    </location>
</feature>
<evidence type="ECO:0000313" key="3">
    <source>
        <dbReference type="Proteomes" id="UP000054342"/>
    </source>
</evidence>
<proteinExistence type="predicted"/>
<protein>
    <submittedName>
        <fullName evidence="2">Uncharacterized protein</fullName>
    </submittedName>
</protein>
<sequence length="102" mass="11448">MPPKAPPAKLNIVMYEPRRGNYEHWALHLEHEANNTIYEVVGEHPSFEKNSVSARPQASANLKRSFQVGTINTRDLPAAKQRNRQSKGGQSNRSLELPGLCD</sequence>
<feature type="compositionally biased region" description="Polar residues" evidence="1">
    <location>
        <begin position="48"/>
        <end position="73"/>
    </location>
</feature>
<dbReference type="GeneID" id="25325184"/>
<dbReference type="OrthoDB" id="37659at2759"/>
<keyword evidence="3" id="KW-1185">Reference proteome</keyword>
<dbReference type="RefSeq" id="XP_013319363.1">
    <property type="nucleotide sequence ID" value="XM_013463909.1"/>
</dbReference>
<gene>
    <name evidence="2" type="ORF">PV05_03276</name>
</gene>